<dbReference type="Proteomes" id="UP001732700">
    <property type="component" value="Chromosome 2D"/>
</dbReference>
<protein>
    <submittedName>
        <fullName evidence="1">Uncharacterized protein</fullName>
    </submittedName>
</protein>
<evidence type="ECO:0000313" key="1">
    <source>
        <dbReference type="EnsemblPlants" id="AVESA.00010b.r2.2DG0394750.2.CDS"/>
    </source>
</evidence>
<name>A0ACD5V9M4_AVESA</name>
<dbReference type="EnsemblPlants" id="AVESA.00010b.r2.2DG0394750.2">
    <property type="protein sequence ID" value="AVESA.00010b.r2.2DG0394750.2.CDS"/>
    <property type="gene ID" value="AVESA.00010b.r2.2DG0394750"/>
</dbReference>
<sequence>MAPAISIVLPPVVNTILSGIQFVRSVGNENKKLQGEMDARLSSLELEFRYAKWDITNYEGLDQKLAVDMQELLFHIEDFICDLSIRDGIAASWDNARGSDSRLMYIPIIDSFIMSIKTIQQRQAATDSSSQREGAKEGTSSSAAPDSPYYAPVGDLVGCDESKVNIQELLSPEVDESLKLRVVSILGCNGVGKTALARAVFEASSVVSQSQSTSTTQAHEAIAYDCKAWVVASKCKSTGDLLNKVMEEVHRKTDSKYTPDAVLKFLDDKRYLVIIDDLQPGDILWEHIKCAFPVNFKGSKIIVTTSVHSIARTCSSASYYVYPMKCLSPVHSNQLFCEKVYGRPGGALDISDTDRPRLERICEKCGCLPLALISAANYMGEKGQDLSEARCKDVCKTLGKYLESKKRAFDELKIALTQRYENLPNNDCKNCLLYVSMFPRGHQISSKSLARRLIAEEFLAGSEQIEEKIDRARRSLEVLIDRTMIEPVIFRNNSEVAKRCEVHGAMLDFIIQMSLAKNLVTLIGTDNDQHGNHGGCVRRLTIQSSTQLQYDDFLKGNEELIHLQKKSKLSSVRSLAIFKSGILDFKSCKMMRVLDLDGCDGFDETVLRDICELVFLKYLKLRQPSIREVPKEIKNLKHLQTLDTGDTPEAILLPVVVIMLPELAYLFGRFELLPSSPPETRNLERFLESKSELHTLAGIVKAETGVLETIIQRARKLKKVKLWRTCTSSITAAAAVGNIHAPAPTIAPATRGNSKRWALFRSIKLMPKVPIPKHAASNGKTPSTKLSRNPAVMSPHPQPSASTSLPLSPSDNSVATTRLPGILVSSQLESLYIDSSGFCKAFLASLQAPCSISSIKLRGQLACLPDPNILKDLRILNKLHLALTGLSCQALSALQKLVSLEYLTIVEETDRSWNDSFIVEIDGFPCLKVLCFEGPKHPRLEIEQGAMKQVTTLKLLCNESPATPDQNGNSECPPGVNGITHLAKLNEVILHHQATDKSLESWKNAAKCHGNMPRVMKQPTPQSISNAAQFMNWRVPGRCYLTFSVCTFVLCEPCDSICSPLFCFGL</sequence>
<reference evidence="1" key="1">
    <citation type="submission" date="2021-05" db="EMBL/GenBank/DDBJ databases">
        <authorList>
            <person name="Scholz U."/>
            <person name="Mascher M."/>
            <person name="Fiebig A."/>
        </authorList>
    </citation>
    <scope>NUCLEOTIDE SEQUENCE [LARGE SCALE GENOMIC DNA]</scope>
</reference>
<organism evidence="1 2">
    <name type="scientific">Avena sativa</name>
    <name type="common">Oat</name>
    <dbReference type="NCBI Taxonomy" id="4498"/>
    <lineage>
        <taxon>Eukaryota</taxon>
        <taxon>Viridiplantae</taxon>
        <taxon>Streptophyta</taxon>
        <taxon>Embryophyta</taxon>
        <taxon>Tracheophyta</taxon>
        <taxon>Spermatophyta</taxon>
        <taxon>Magnoliopsida</taxon>
        <taxon>Liliopsida</taxon>
        <taxon>Poales</taxon>
        <taxon>Poaceae</taxon>
        <taxon>BOP clade</taxon>
        <taxon>Pooideae</taxon>
        <taxon>Poodae</taxon>
        <taxon>Poeae</taxon>
        <taxon>Poeae Chloroplast Group 1 (Aveneae type)</taxon>
        <taxon>Aveninae</taxon>
        <taxon>Avena</taxon>
    </lineage>
</organism>
<reference evidence="1" key="2">
    <citation type="submission" date="2025-09" db="UniProtKB">
        <authorList>
            <consortium name="EnsemblPlants"/>
        </authorList>
    </citation>
    <scope>IDENTIFICATION</scope>
</reference>
<accession>A0ACD5V9M4</accession>
<evidence type="ECO:0000313" key="2">
    <source>
        <dbReference type="Proteomes" id="UP001732700"/>
    </source>
</evidence>
<proteinExistence type="predicted"/>
<keyword evidence="2" id="KW-1185">Reference proteome</keyword>